<dbReference type="EMBL" id="WOWS01000007">
    <property type="protein sequence ID" value="MUU79646.1"/>
    <property type="molecule type" value="Genomic_DNA"/>
</dbReference>
<evidence type="ECO:0000313" key="1">
    <source>
        <dbReference type="EMBL" id="MUU79646.1"/>
    </source>
</evidence>
<protein>
    <recommendedName>
        <fullName evidence="3">Capsular biosynthesis protein</fullName>
    </recommendedName>
</protein>
<gene>
    <name evidence="1" type="ORF">GN138_14435</name>
</gene>
<comment type="caution">
    <text evidence="1">The sequence shown here is derived from an EMBL/GenBank/DDBJ whole genome shotgun (WGS) entry which is preliminary data.</text>
</comment>
<dbReference type="GO" id="GO:0000271">
    <property type="term" value="P:polysaccharide biosynthetic process"/>
    <property type="evidence" value="ECO:0007669"/>
    <property type="project" value="InterPro"/>
</dbReference>
<name>A0A6L6UDN7_9FLAO</name>
<dbReference type="GO" id="GO:0015774">
    <property type="term" value="P:polysaccharide transport"/>
    <property type="evidence" value="ECO:0007669"/>
    <property type="project" value="InterPro"/>
</dbReference>
<evidence type="ECO:0000313" key="2">
    <source>
        <dbReference type="Proteomes" id="UP000478208"/>
    </source>
</evidence>
<accession>A0A6L6UDN7</accession>
<dbReference type="InterPro" id="IPR007833">
    <property type="entry name" value="Capsule_polysaccharide_synth"/>
</dbReference>
<evidence type="ECO:0008006" key="3">
    <source>
        <dbReference type="Google" id="ProtNLM"/>
    </source>
</evidence>
<sequence length="434" mass="49819">MTVICIGYFDKFSRFFLDIEKHLKVNSKASIQYKIYSIHLSGFLYTLFRLKFSSWIALKAWFLAQRKKKTYKKIISSSEIYNEVAYIDCVQFHKALNSKISNTSLKLQALAYIDIFEKRFTKQTPNYLLTLGDSRLCVEIAVAVAKKHNIKVYYIEQGPFNTTFFDDEGVNANLSIRNKSALNVPNNAEKYNDKPLNNFAKKYNRSPFYRGMDVLFSILFEKTTICPPDLKFTDIVQRSRKRNKNSSKALKNTLQPIALLVLQVPLDVNMIYHSPHFKSHTEIVKSVYNNLPKGLKLVIREHPLYINKYDNDLYEFIKSNNILIDNSTPLNLALKKSNIVIVNNSTVGIEAILNYKTVVVLGNAFYDNNAICLKLEDKKELSQILENAVDYKPNKLKIDTFKVALFNSVLLQGAITDSTLTSSKTIANHLIQNL</sequence>
<organism evidence="1 2">
    <name type="scientific">Winogradskyella endarachnes</name>
    <dbReference type="NCBI Taxonomy" id="2681965"/>
    <lineage>
        <taxon>Bacteria</taxon>
        <taxon>Pseudomonadati</taxon>
        <taxon>Bacteroidota</taxon>
        <taxon>Flavobacteriia</taxon>
        <taxon>Flavobacteriales</taxon>
        <taxon>Flavobacteriaceae</taxon>
        <taxon>Winogradskyella</taxon>
    </lineage>
</organism>
<dbReference type="InterPro" id="IPR043148">
    <property type="entry name" value="TagF_C"/>
</dbReference>
<dbReference type="RefSeq" id="WP_157364707.1">
    <property type="nucleotide sequence ID" value="NZ_WOWS01000007.1"/>
</dbReference>
<keyword evidence="2" id="KW-1185">Reference proteome</keyword>
<dbReference type="Pfam" id="PF05159">
    <property type="entry name" value="Capsule_synth"/>
    <property type="match status" value="1"/>
</dbReference>
<dbReference type="Proteomes" id="UP000478208">
    <property type="component" value="Unassembled WGS sequence"/>
</dbReference>
<dbReference type="Gene3D" id="3.40.50.12580">
    <property type="match status" value="1"/>
</dbReference>
<proteinExistence type="predicted"/>
<dbReference type="AlphaFoldDB" id="A0A6L6UDN7"/>
<reference evidence="1 2" key="1">
    <citation type="submission" date="2019-12" db="EMBL/GenBank/DDBJ databases">
        <authorList>
            <person name="Li J."/>
        </authorList>
    </citation>
    <scope>NUCLEOTIDE SEQUENCE [LARGE SCALE GENOMIC DNA]</scope>
    <source>
        <strain evidence="1 2">HL2-2</strain>
    </source>
</reference>